<dbReference type="CDD" id="cd01856">
    <property type="entry name" value="YlqF"/>
    <property type="match status" value="1"/>
</dbReference>
<reference evidence="13" key="1">
    <citation type="submission" date="2015-02" db="EMBL/GenBank/DDBJ databases">
        <title>Genome sequencing for Strongylocentrotus purpuratus.</title>
        <authorList>
            <person name="Murali S."/>
            <person name="Liu Y."/>
            <person name="Vee V."/>
            <person name="English A."/>
            <person name="Wang M."/>
            <person name="Skinner E."/>
            <person name="Han Y."/>
            <person name="Muzny D.M."/>
            <person name="Worley K.C."/>
            <person name="Gibbs R.A."/>
        </authorList>
    </citation>
    <scope>NUCLEOTIDE SEQUENCE</scope>
</reference>
<dbReference type="PANTHER" id="PTHR45782:SF4">
    <property type="entry name" value="MITOCHONDRIAL RIBOSOME-ASSOCIATED GTPASE 1"/>
    <property type="match status" value="1"/>
</dbReference>
<comment type="subcellular location">
    <subcellularLocation>
        <location evidence="1">Mitochondrion inner membrane</location>
        <topology evidence="1">Peripheral membrane protein</topology>
        <orientation evidence="1">Matrix side</orientation>
    </subcellularLocation>
</comment>
<dbReference type="InterPro" id="IPR006073">
    <property type="entry name" value="GTP-bd"/>
</dbReference>
<dbReference type="Proteomes" id="UP000007110">
    <property type="component" value="Unassembled WGS sequence"/>
</dbReference>
<dbReference type="Gene3D" id="1.10.1580.10">
    <property type="match status" value="1"/>
</dbReference>
<dbReference type="GeneID" id="588789"/>
<dbReference type="InterPro" id="IPR027417">
    <property type="entry name" value="P-loop_NTPase"/>
</dbReference>
<keyword evidence="5 9" id="KW-0496">Mitochondrion</keyword>
<feature type="domain" description="G" evidence="11">
    <location>
        <begin position="140"/>
        <end position="239"/>
    </location>
</feature>
<feature type="binding site" evidence="10">
    <location>
        <begin position="147"/>
        <end position="152"/>
    </location>
    <ligand>
        <name>GTP</name>
        <dbReference type="ChEBI" id="CHEBI:37565"/>
    </ligand>
</feature>
<dbReference type="RefSeq" id="XP_030852734.1">
    <property type="nucleotide sequence ID" value="XM_030996874.1"/>
</dbReference>
<keyword evidence="13" id="KW-1185">Reference proteome</keyword>
<dbReference type="Pfam" id="PF01926">
    <property type="entry name" value="MMR_HSR1"/>
    <property type="match status" value="1"/>
</dbReference>
<evidence type="ECO:0000256" key="10">
    <source>
        <dbReference type="PIRSR" id="PIRSR006230-1"/>
    </source>
</evidence>
<dbReference type="CTD" id="92170"/>
<evidence type="ECO:0000256" key="5">
    <source>
        <dbReference type="ARBA" id="ARBA00023128"/>
    </source>
</evidence>
<comment type="similarity">
    <text evidence="9">Belongs to the TRAFAC class YlqF/YawG GTPase family. MTG1 subfamily.</text>
</comment>
<dbReference type="GO" id="GO:0005525">
    <property type="term" value="F:GTP binding"/>
    <property type="evidence" value="ECO:0007669"/>
    <property type="project" value="UniProtKB-KW"/>
</dbReference>
<keyword evidence="2 9" id="KW-0547">Nucleotide-binding</keyword>
<keyword evidence="4" id="KW-0809">Transit peptide</keyword>
<dbReference type="AlphaFoldDB" id="A0A7M7PJ73"/>
<dbReference type="SUPFAM" id="SSF52540">
    <property type="entry name" value="P-loop containing nucleoside triphosphate hydrolases"/>
    <property type="match status" value="1"/>
</dbReference>
<evidence type="ECO:0000259" key="11">
    <source>
        <dbReference type="Pfam" id="PF01926"/>
    </source>
</evidence>
<dbReference type="OMA" id="GVLWPKF"/>
<proteinExistence type="inferred from homology"/>
<dbReference type="FunFam" id="1.10.1580.10:FF:000004">
    <property type="entry name" value="Mitochondrial GTPase 1"/>
    <property type="match status" value="1"/>
</dbReference>
<evidence type="ECO:0000256" key="2">
    <source>
        <dbReference type="ARBA" id="ARBA00022741"/>
    </source>
</evidence>
<dbReference type="GO" id="GO:0005743">
    <property type="term" value="C:mitochondrial inner membrane"/>
    <property type="evidence" value="ECO:0007669"/>
    <property type="project" value="UniProtKB-SubCell"/>
</dbReference>
<keyword evidence="7" id="KW-0472">Membrane</keyword>
<evidence type="ECO:0000256" key="6">
    <source>
        <dbReference type="ARBA" id="ARBA00023134"/>
    </source>
</evidence>
<evidence type="ECO:0000256" key="4">
    <source>
        <dbReference type="ARBA" id="ARBA00022946"/>
    </source>
</evidence>
<organism evidence="12 13">
    <name type="scientific">Strongylocentrotus purpuratus</name>
    <name type="common">Purple sea urchin</name>
    <dbReference type="NCBI Taxonomy" id="7668"/>
    <lineage>
        <taxon>Eukaryota</taxon>
        <taxon>Metazoa</taxon>
        <taxon>Echinodermata</taxon>
        <taxon>Eleutherozoa</taxon>
        <taxon>Echinozoa</taxon>
        <taxon>Echinoidea</taxon>
        <taxon>Euechinoidea</taxon>
        <taxon>Echinacea</taxon>
        <taxon>Camarodonta</taxon>
        <taxon>Echinidea</taxon>
        <taxon>Strongylocentrotidae</taxon>
        <taxon>Strongylocentrotus</taxon>
    </lineage>
</organism>
<evidence type="ECO:0000256" key="9">
    <source>
        <dbReference type="PIRNR" id="PIRNR006230"/>
    </source>
</evidence>
<evidence type="ECO:0000256" key="1">
    <source>
        <dbReference type="ARBA" id="ARBA00004443"/>
    </source>
</evidence>
<feature type="binding site" evidence="10">
    <location>
        <begin position="74"/>
        <end position="77"/>
    </location>
    <ligand>
        <name>GTP</name>
        <dbReference type="ChEBI" id="CHEBI:37565"/>
    </ligand>
</feature>
<dbReference type="InParanoid" id="A0A7M7PJ73"/>
<sequence>MAATHVFRESFIFGHKELTHWFPSHMARSMKKMQGSMKKVDCVVEVHDARLPFAGRNPAFRETFGIKPHLLILNKKDLADTASSNDIRKRLQEEGGIEHVMFTNCVQQNSPSAKKIVPTVIDIIEGGERFNRTENQEYSIMVVGIPNVGKSSLINALRRIHVKRGKGTKVGRLPGVTRSLMQKILVSEQPRMWLFDTPGITTPFIQNVEVGMKLAMMGTLQDHMVGTELIADYVLFTLNRLQKFRYVDVYNMSEPCDDIDGVLAGIARKFGKVRKLKTYEDTYSILNFVCLFLFVFL</sequence>
<dbReference type="Gene3D" id="3.40.50.300">
    <property type="entry name" value="P-loop containing nucleotide triphosphate hydrolases"/>
    <property type="match status" value="1"/>
</dbReference>
<dbReference type="EnsemblMetazoa" id="XM_030996874">
    <property type="protein sequence ID" value="XP_030852734"/>
    <property type="gene ID" value="LOC588789"/>
</dbReference>
<evidence type="ECO:0000313" key="13">
    <source>
        <dbReference type="Proteomes" id="UP000007110"/>
    </source>
</evidence>
<accession>A0A7M7PJ73</accession>
<dbReference type="RefSeq" id="XP_030852733.1">
    <property type="nucleotide sequence ID" value="XM_030996873.1"/>
</dbReference>
<protein>
    <recommendedName>
        <fullName evidence="9">Mitochondrial GTPase 1</fullName>
    </recommendedName>
</protein>
<dbReference type="EnsemblMetazoa" id="XM_030996873">
    <property type="protein sequence ID" value="XP_030852733"/>
    <property type="gene ID" value="LOC588789"/>
</dbReference>
<evidence type="ECO:0000313" key="12">
    <source>
        <dbReference type="EnsemblMetazoa" id="XP_030852733"/>
    </source>
</evidence>
<comment type="function">
    <text evidence="8 9">Plays a role in the regulation of the mitochondrial ribosome assembly and of translational activity. Displays mitochondrial GTPase activity.</text>
</comment>
<keyword evidence="6 9" id="KW-0342">GTP-binding</keyword>
<dbReference type="PIRSF" id="PIRSF006230">
    <property type="entry name" value="MG442"/>
    <property type="match status" value="1"/>
</dbReference>
<keyword evidence="3" id="KW-0999">Mitochondrion inner membrane</keyword>
<dbReference type="GO" id="GO:0003924">
    <property type="term" value="F:GTPase activity"/>
    <property type="evidence" value="ECO:0000318"/>
    <property type="project" value="GO_Central"/>
</dbReference>
<dbReference type="OrthoDB" id="269151at2759"/>
<name>A0A7M7PJ73_STRPU</name>
<feature type="binding site" evidence="10">
    <location>
        <position position="199"/>
    </location>
    <ligand>
        <name>GTP</name>
        <dbReference type="ChEBI" id="CHEBI:37565"/>
    </ligand>
</feature>
<dbReference type="InterPro" id="IPR023179">
    <property type="entry name" value="GTP-bd_ortho_bundle_sf"/>
</dbReference>
<evidence type="ECO:0000256" key="7">
    <source>
        <dbReference type="ARBA" id="ARBA00023136"/>
    </source>
</evidence>
<evidence type="ECO:0000256" key="3">
    <source>
        <dbReference type="ARBA" id="ARBA00022792"/>
    </source>
</evidence>
<evidence type="ECO:0000256" key="8">
    <source>
        <dbReference type="ARBA" id="ARBA00045284"/>
    </source>
</evidence>
<reference evidence="12" key="2">
    <citation type="submission" date="2021-01" db="UniProtKB">
        <authorList>
            <consortium name="EnsemblMetazoa"/>
        </authorList>
    </citation>
    <scope>IDENTIFICATION</scope>
</reference>
<dbReference type="PANTHER" id="PTHR45782">
    <property type="entry name" value="MITOCHONDRIAL RIBOSOME-ASSOCIATED GTPASE 1"/>
    <property type="match status" value="1"/>
</dbReference>
<dbReference type="GO" id="GO:0005739">
    <property type="term" value="C:mitochondrion"/>
    <property type="evidence" value="ECO:0000318"/>
    <property type="project" value="GO_Central"/>
</dbReference>
<dbReference type="InterPro" id="IPR016478">
    <property type="entry name" value="GTPase_MTG1"/>
</dbReference>
<dbReference type="KEGG" id="spu:588789"/>
<dbReference type="FunFam" id="3.40.50.300:FF:000876">
    <property type="entry name" value="Mitochondrial GTPase 1"/>
    <property type="match status" value="1"/>
</dbReference>